<dbReference type="PROSITE" id="PS50072">
    <property type="entry name" value="CSA_PPIASE_2"/>
    <property type="match status" value="2"/>
</dbReference>
<dbReference type="Pfam" id="PF00160">
    <property type="entry name" value="Pro_isomerase"/>
    <property type="match status" value="2"/>
</dbReference>
<dbReference type="Gene3D" id="2.40.100.10">
    <property type="entry name" value="Cyclophilin-like"/>
    <property type="match status" value="2"/>
</dbReference>
<evidence type="ECO:0000256" key="1">
    <source>
        <dbReference type="ARBA" id="ARBA00000971"/>
    </source>
</evidence>
<evidence type="ECO:0000256" key="3">
    <source>
        <dbReference type="ARBA" id="ARBA00023110"/>
    </source>
</evidence>
<dbReference type="SUPFAM" id="SSF50891">
    <property type="entry name" value="Cyclophilin-like"/>
    <property type="match status" value="2"/>
</dbReference>
<comment type="catalytic activity">
    <reaction evidence="1">
        <text>[protein]-peptidylproline (omega=180) = [protein]-peptidylproline (omega=0)</text>
        <dbReference type="Rhea" id="RHEA:16237"/>
        <dbReference type="Rhea" id="RHEA-COMP:10747"/>
        <dbReference type="Rhea" id="RHEA-COMP:10748"/>
        <dbReference type="ChEBI" id="CHEBI:83833"/>
        <dbReference type="ChEBI" id="CHEBI:83834"/>
        <dbReference type="EC" id="5.2.1.8"/>
    </reaction>
</comment>
<feature type="domain" description="PPIase cyclophilin-type" evidence="6">
    <location>
        <begin position="98"/>
        <end position="265"/>
    </location>
</feature>
<feature type="domain" description="PPIase cyclophilin-type" evidence="6">
    <location>
        <begin position="261"/>
        <end position="412"/>
    </location>
</feature>
<evidence type="ECO:0000256" key="2">
    <source>
        <dbReference type="ARBA" id="ARBA00013194"/>
    </source>
</evidence>
<reference evidence="7 8" key="1">
    <citation type="submission" date="2018-08" db="EMBL/GenBank/DDBJ databases">
        <title>Aphanomyces genome sequencing and annotation.</title>
        <authorList>
            <person name="Minardi D."/>
            <person name="Oidtmann B."/>
            <person name="Van Der Giezen M."/>
            <person name="Studholme D.J."/>
        </authorList>
    </citation>
    <scope>NUCLEOTIDE SEQUENCE [LARGE SCALE GENOMIC DNA]</scope>
    <source>
        <strain evidence="7 8">Kv</strain>
    </source>
</reference>
<keyword evidence="5" id="KW-0472">Membrane</keyword>
<dbReference type="PANTHER" id="PTHR11071">
    <property type="entry name" value="PEPTIDYL-PROLYL CIS-TRANS ISOMERASE"/>
    <property type="match status" value="1"/>
</dbReference>
<dbReference type="GO" id="GO:0005737">
    <property type="term" value="C:cytoplasm"/>
    <property type="evidence" value="ECO:0007669"/>
    <property type="project" value="TreeGrafter"/>
</dbReference>
<feature type="transmembrane region" description="Helical" evidence="5">
    <location>
        <begin position="32"/>
        <end position="50"/>
    </location>
</feature>
<dbReference type="FunFam" id="2.40.100.10:FF:000025">
    <property type="entry name" value="Peptidyl-prolyl cis-trans isomerase CYP19-2"/>
    <property type="match status" value="1"/>
</dbReference>
<keyword evidence="5" id="KW-0812">Transmembrane</keyword>
<dbReference type="Proteomes" id="UP000265427">
    <property type="component" value="Unassembled WGS sequence"/>
</dbReference>
<dbReference type="EMBL" id="QUSZ01008570">
    <property type="protein sequence ID" value="RHY00235.1"/>
    <property type="molecule type" value="Genomic_DNA"/>
</dbReference>
<dbReference type="InterPro" id="IPR002130">
    <property type="entry name" value="Cyclophilin-type_PPIase_dom"/>
</dbReference>
<dbReference type="PRINTS" id="PR00153">
    <property type="entry name" value="CSAPPISMRASE"/>
</dbReference>
<keyword evidence="4" id="KW-0413">Isomerase</keyword>
<gene>
    <name evidence="7" type="ORF">DYB36_008933</name>
</gene>
<dbReference type="AlphaFoldDB" id="A0A397A1K5"/>
<dbReference type="GO" id="GO:0006457">
    <property type="term" value="P:protein folding"/>
    <property type="evidence" value="ECO:0007669"/>
    <property type="project" value="TreeGrafter"/>
</dbReference>
<dbReference type="GO" id="GO:0016018">
    <property type="term" value="F:cyclosporin A binding"/>
    <property type="evidence" value="ECO:0007669"/>
    <property type="project" value="TreeGrafter"/>
</dbReference>
<sequence length="415" mass="44692">MTSFETGVTHSQLHYFPMNTSRRGHAAGGINYPKYITGFLVTLTLVYFVWVQKSFAPSSPPLLKASDAEAKLAVESTSAPSTPVVRTWSRAPGRRYVWIDVEIDGKPIGRITAELYMDIVPATAENFRALVTGDNAAGISYKGSVCHRIITGFIVQCGDFETGKGYGGRSIYSSGKFSTSTQDEPAGLQLKHDKRYVLQMANSGEDTNGSQFCFMLGAAPHLNGRHVVFGQVVEGFEVVDLMETAGSAEDGVVLNHNVVLKDGGDTIAQLDSVSRKATAENFRGLVTGDNQPGWSYKNSTCHRILKGFIVQCGLYDTRGGTSIYGKDFEDEATGLTLKHSKRGILQMANAGPNTNGAQFCFMLGPAAHLNGHHVVFGEIVQGLDVLDLMEAAGVASDDDELGRSVMLVDGGEIFD</sequence>
<evidence type="ECO:0000256" key="5">
    <source>
        <dbReference type="SAM" id="Phobius"/>
    </source>
</evidence>
<evidence type="ECO:0000256" key="4">
    <source>
        <dbReference type="ARBA" id="ARBA00023235"/>
    </source>
</evidence>
<comment type="caution">
    <text evidence="7">The sequence shown here is derived from an EMBL/GenBank/DDBJ whole genome shotgun (WGS) entry which is preliminary data.</text>
</comment>
<dbReference type="InterPro" id="IPR029000">
    <property type="entry name" value="Cyclophilin-like_dom_sf"/>
</dbReference>
<dbReference type="GO" id="GO:0003755">
    <property type="term" value="F:peptidyl-prolyl cis-trans isomerase activity"/>
    <property type="evidence" value="ECO:0007669"/>
    <property type="project" value="UniProtKB-KW"/>
</dbReference>
<protein>
    <recommendedName>
        <fullName evidence="2">peptidylprolyl isomerase</fullName>
        <ecNumber evidence="2">5.2.1.8</ecNumber>
    </recommendedName>
</protein>
<dbReference type="EC" id="5.2.1.8" evidence="2"/>
<accession>A0A397A1K5</accession>
<name>A0A397A1K5_APHAT</name>
<evidence type="ECO:0000313" key="7">
    <source>
        <dbReference type="EMBL" id="RHY00235.1"/>
    </source>
</evidence>
<dbReference type="VEuPathDB" id="FungiDB:H257_10856"/>
<dbReference type="PANTHER" id="PTHR11071:SF553">
    <property type="entry name" value="PEPTIDYL-PROLYL CIS-TRANS ISOMERASE"/>
    <property type="match status" value="1"/>
</dbReference>
<organism evidence="7 8">
    <name type="scientific">Aphanomyces astaci</name>
    <name type="common">Crayfish plague agent</name>
    <dbReference type="NCBI Taxonomy" id="112090"/>
    <lineage>
        <taxon>Eukaryota</taxon>
        <taxon>Sar</taxon>
        <taxon>Stramenopiles</taxon>
        <taxon>Oomycota</taxon>
        <taxon>Saprolegniomycetes</taxon>
        <taxon>Saprolegniales</taxon>
        <taxon>Verrucalvaceae</taxon>
        <taxon>Aphanomyces</taxon>
    </lineage>
</organism>
<evidence type="ECO:0000259" key="6">
    <source>
        <dbReference type="PROSITE" id="PS50072"/>
    </source>
</evidence>
<proteinExistence type="predicted"/>
<keyword evidence="3" id="KW-0697">Rotamase</keyword>
<evidence type="ECO:0000313" key="8">
    <source>
        <dbReference type="Proteomes" id="UP000265427"/>
    </source>
</evidence>
<keyword evidence="5" id="KW-1133">Transmembrane helix</keyword>